<keyword evidence="2" id="KW-1185">Reference proteome</keyword>
<dbReference type="HOGENOM" id="CLU_1962971_0_0_1"/>
<accession>A0A0D3H624</accession>
<dbReference type="Gramene" id="OBART09G07770.1">
    <property type="protein sequence ID" value="OBART09G07770.1"/>
    <property type="gene ID" value="OBART09G07770"/>
</dbReference>
<dbReference type="Proteomes" id="UP000026960">
    <property type="component" value="Chromosome 9"/>
</dbReference>
<reference evidence="1" key="2">
    <citation type="submission" date="2015-03" db="UniProtKB">
        <authorList>
            <consortium name="EnsemblPlants"/>
        </authorList>
    </citation>
    <scope>IDENTIFICATION</scope>
</reference>
<sequence>MSGHQVESSCTSPTPLRAKERTFFNMGGPCCAQHHGAQIRNRRRSLALGKIAQLADYSELKEHANSRMMPSDSSLYLCDQGIIQYLTLFSPKLPLLLSSLNPIGGIAGKRKMQRGICNAMDLLAMSSA</sequence>
<name>A0A0D3H624_9ORYZ</name>
<proteinExistence type="predicted"/>
<reference evidence="1" key="1">
    <citation type="journal article" date="2009" name="Rice">
        <title>De Novo Next Generation Sequencing of Plant Genomes.</title>
        <authorList>
            <person name="Rounsley S."/>
            <person name="Marri P.R."/>
            <person name="Yu Y."/>
            <person name="He R."/>
            <person name="Sisneros N."/>
            <person name="Goicoechea J.L."/>
            <person name="Lee S.J."/>
            <person name="Angelova A."/>
            <person name="Kudrna D."/>
            <person name="Luo M."/>
            <person name="Affourtit J."/>
            <person name="Desany B."/>
            <person name="Knight J."/>
            <person name="Niazi F."/>
            <person name="Egholm M."/>
            <person name="Wing R.A."/>
        </authorList>
    </citation>
    <scope>NUCLEOTIDE SEQUENCE [LARGE SCALE GENOMIC DNA]</scope>
    <source>
        <strain evidence="1">cv. IRGC 105608</strain>
    </source>
</reference>
<organism evidence="1">
    <name type="scientific">Oryza barthii</name>
    <dbReference type="NCBI Taxonomy" id="65489"/>
    <lineage>
        <taxon>Eukaryota</taxon>
        <taxon>Viridiplantae</taxon>
        <taxon>Streptophyta</taxon>
        <taxon>Embryophyta</taxon>
        <taxon>Tracheophyta</taxon>
        <taxon>Spermatophyta</taxon>
        <taxon>Magnoliopsida</taxon>
        <taxon>Liliopsida</taxon>
        <taxon>Poales</taxon>
        <taxon>Poaceae</taxon>
        <taxon>BOP clade</taxon>
        <taxon>Oryzoideae</taxon>
        <taxon>Oryzeae</taxon>
        <taxon>Oryzinae</taxon>
        <taxon>Oryza</taxon>
    </lineage>
</organism>
<dbReference type="PaxDb" id="65489-OBART09G07770.1"/>
<protein>
    <submittedName>
        <fullName evidence="1">Uncharacterized protein</fullName>
    </submittedName>
</protein>
<dbReference type="AlphaFoldDB" id="A0A0D3H624"/>
<evidence type="ECO:0000313" key="2">
    <source>
        <dbReference type="Proteomes" id="UP000026960"/>
    </source>
</evidence>
<dbReference type="EnsemblPlants" id="OBART09G07770.1">
    <property type="protein sequence ID" value="OBART09G07770.1"/>
    <property type="gene ID" value="OBART09G07770"/>
</dbReference>
<evidence type="ECO:0000313" key="1">
    <source>
        <dbReference type="EnsemblPlants" id="OBART09G07770.1"/>
    </source>
</evidence>